<keyword evidence="1" id="KW-1133">Transmembrane helix</keyword>
<dbReference type="Proteomes" id="UP000326287">
    <property type="component" value="Chromosome"/>
</dbReference>
<dbReference type="GO" id="GO:0016757">
    <property type="term" value="F:glycosyltransferase activity"/>
    <property type="evidence" value="ECO:0007669"/>
    <property type="project" value="InterPro"/>
</dbReference>
<gene>
    <name evidence="3" type="ORF">EY643_02505</name>
</gene>
<feature type="transmembrane region" description="Helical" evidence="1">
    <location>
        <begin position="84"/>
        <end position="110"/>
    </location>
</feature>
<protein>
    <submittedName>
        <fullName evidence="3">Glycosyltransferase family 1 protein</fullName>
    </submittedName>
</protein>
<keyword evidence="1" id="KW-0812">Transmembrane</keyword>
<evidence type="ECO:0000313" key="3">
    <source>
        <dbReference type="EMBL" id="QFU74614.1"/>
    </source>
</evidence>
<sequence>MFSVTARPTILFVAPYPPPYSGPESSAKMFLESDITNYFDIVFFNTNFRKSNTEKGKANLGAVFIFFKFTLGLILRLIQNNPKIVYHYVTATSLGWLFKDIWLIAISKLFGKKVVLHMRAGHFNSNFERANFLERFVIARFARICDLGLAQSISLEPQFKHLLPSHKVSHVHNMIDCRKYSRTEPLSTNQVVFFMGHLTQAKGYTDILKAMPSVIEKFPKVKFVFAGTKLEKERNVFNNYVNGAPILFENTREIESEIVRSHPNNYCYLGVVDERKKIQQLLSSSIFVLPSYSEGFSMSVLEAMAVGLPIVTTPVGALQDIITNEDSGLLVSPGNIEQLTRSLIRLLSDRELREEIGERNMESVKKFYSMDKVAIEYKAIFEKVLDHE</sequence>
<dbReference type="CDD" id="cd03801">
    <property type="entry name" value="GT4_PimA-like"/>
    <property type="match status" value="1"/>
</dbReference>
<evidence type="ECO:0000259" key="2">
    <source>
        <dbReference type="Pfam" id="PF00534"/>
    </source>
</evidence>
<proteinExistence type="predicted"/>
<keyword evidence="4" id="KW-1185">Reference proteome</keyword>
<dbReference type="InterPro" id="IPR001296">
    <property type="entry name" value="Glyco_trans_1"/>
</dbReference>
<dbReference type="Gene3D" id="3.40.50.2000">
    <property type="entry name" value="Glycogen Phosphorylase B"/>
    <property type="match status" value="2"/>
</dbReference>
<dbReference type="AlphaFoldDB" id="A0A5P9NHC9"/>
<accession>A0A5P9NHC9</accession>
<dbReference type="SUPFAM" id="SSF53756">
    <property type="entry name" value="UDP-Glycosyltransferase/glycogen phosphorylase"/>
    <property type="match status" value="1"/>
</dbReference>
<evidence type="ECO:0000256" key="1">
    <source>
        <dbReference type="SAM" id="Phobius"/>
    </source>
</evidence>
<feature type="domain" description="Glycosyl transferase family 1" evidence="2">
    <location>
        <begin position="187"/>
        <end position="360"/>
    </location>
</feature>
<dbReference type="GO" id="GO:1901135">
    <property type="term" value="P:carbohydrate derivative metabolic process"/>
    <property type="evidence" value="ECO:0007669"/>
    <property type="project" value="UniProtKB-ARBA"/>
</dbReference>
<reference evidence="3 4" key="1">
    <citation type="submission" date="2019-02" db="EMBL/GenBank/DDBJ databases">
        <authorList>
            <person name="Li S.-H."/>
        </authorList>
    </citation>
    <scope>NUCLEOTIDE SEQUENCE [LARGE SCALE GENOMIC DNA]</scope>
    <source>
        <strain evidence="3 4">IMCC14385</strain>
    </source>
</reference>
<dbReference type="Pfam" id="PF00534">
    <property type="entry name" value="Glycos_transf_1"/>
    <property type="match status" value="1"/>
</dbReference>
<dbReference type="OrthoDB" id="9055506at2"/>
<keyword evidence="1" id="KW-0472">Membrane</keyword>
<evidence type="ECO:0000313" key="4">
    <source>
        <dbReference type="Proteomes" id="UP000326287"/>
    </source>
</evidence>
<feature type="transmembrane region" description="Helical" evidence="1">
    <location>
        <begin position="58"/>
        <end position="78"/>
    </location>
</feature>
<dbReference type="PANTHER" id="PTHR12526">
    <property type="entry name" value="GLYCOSYLTRANSFERASE"/>
    <property type="match status" value="1"/>
</dbReference>
<dbReference type="EMBL" id="CP036422">
    <property type="protein sequence ID" value="QFU74614.1"/>
    <property type="molecule type" value="Genomic_DNA"/>
</dbReference>
<dbReference type="KEGG" id="halc:EY643_02505"/>
<keyword evidence="3" id="KW-0808">Transferase</keyword>
<organism evidence="3 4">
    <name type="scientific">Halioglobus maricola</name>
    <dbReference type="NCBI Taxonomy" id="2601894"/>
    <lineage>
        <taxon>Bacteria</taxon>
        <taxon>Pseudomonadati</taxon>
        <taxon>Pseudomonadota</taxon>
        <taxon>Gammaproteobacteria</taxon>
        <taxon>Cellvibrionales</taxon>
        <taxon>Halieaceae</taxon>
        <taxon>Halioglobus</taxon>
    </lineage>
</organism>
<name>A0A5P9NHC9_9GAMM</name>